<keyword evidence="3" id="KW-1185">Reference proteome</keyword>
<dbReference type="AlphaFoldDB" id="A0A9P9ALM7"/>
<gene>
    <name evidence="2" type="ORF">B0T10DRAFT_47973</name>
</gene>
<protein>
    <submittedName>
        <fullName evidence="2">Inositolphosphorylceramide synthase subunit Kei1-domain-containing protein</fullName>
    </submittedName>
</protein>
<evidence type="ECO:0000256" key="1">
    <source>
        <dbReference type="SAM" id="Phobius"/>
    </source>
</evidence>
<evidence type="ECO:0000313" key="2">
    <source>
        <dbReference type="EMBL" id="KAH6889162.1"/>
    </source>
</evidence>
<reference evidence="2 3" key="1">
    <citation type="journal article" date="2021" name="Nat. Commun.">
        <title>Genetic determinants of endophytism in the Arabidopsis root mycobiome.</title>
        <authorList>
            <person name="Mesny F."/>
            <person name="Miyauchi S."/>
            <person name="Thiergart T."/>
            <person name="Pickel B."/>
            <person name="Atanasova L."/>
            <person name="Karlsson M."/>
            <person name="Huettel B."/>
            <person name="Barry K.W."/>
            <person name="Haridas S."/>
            <person name="Chen C."/>
            <person name="Bauer D."/>
            <person name="Andreopoulos W."/>
            <person name="Pangilinan J."/>
            <person name="LaButti K."/>
            <person name="Riley R."/>
            <person name="Lipzen A."/>
            <person name="Clum A."/>
            <person name="Drula E."/>
            <person name="Henrissat B."/>
            <person name="Kohler A."/>
            <person name="Grigoriev I.V."/>
            <person name="Martin F.M."/>
            <person name="Hacquard S."/>
        </authorList>
    </citation>
    <scope>NUCLEOTIDE SEQUENCE [LARGE SCALE GENOMIC DNA]</scope>
    <source>
        <strain evidence="2 3">MPI-CAGE-CH-0241</strain>
    </source>
</reference>
<dbReference type="GO" id="GO:0070916">
    <property type="term" value="C:inositol phosphoceramide synthase complex"/>
    <property type="evidence" value="ECO:0007669"/>
    <property type="project" value="TreeGrafter"/>
</dbReference>
<keyword evidence="1" id="KW-0812">Transmembrane</keyword>
<dbReference type="GO" id="GO:0000139">
    <property type="term" value="C:Golgi membrane"/>
    <property type="evidence" value="ECO:0007669"/>
    <property type="project" value="TreeGrafter"/>
</dbReference>
<sequence length="262" mass="28908">MSRFTRLYLRVPRAKSLFGFISLQTGTEVISLALILNKVTGVYGLLAILTGYQLSILQLTTYVYSIGVLVLLVSLIPHIRKQSPFECLALAWIYIIDTGINILYTAAFGLDWYFASQSSDSLQTQATNIPSIVSEGVQGLRHETAIHGKVVPQETATSMLLITASMLIRVYFCFVIMAYGKQVLQKYMQLMILEGPGVDDHDGPFAEDLPDGEGRKGRLGRMMVSCGRGYWLDQRDTDEWARGMDPTKPGAVGNLGTLSGEV</sequence>
<dbReference type="EMBL" id="JAGPYM010000011">
    <property type="protein sequence ID" value="KAH6889162.1"/>
    <property type="molecule type" value="Genomic_DNA"/>
</dbReference>
<dbReference type="PANTHER" id="PTHR28077">
    <property type="entry name" value="INOSITOL PHOSPHORYLCERAMIDE SYNTHASE REGULATORY SUBUNIT KEI1"/>
    <property type="match status" value="1"/>
</dbReference>
<organism evidence="2 3">
    <name type="scientific">Thelonectria olida</name>
    <dbReference type="NCBI Taxonomy" id="1576542"/>
    <lineage>
        <taxon>Eukaryota</taxon>
        <taxon>Fungi</taxon>
        <taxon>Dikarya</taxon>
        <taxon>Ascomycota</taxon>
        <taxon>Pezizomycotina</taxon>
        <taxon>Sordariomycetes</taxon>
        <taxon>Hypocreomycetidae</taxon>
        <taxon>Hypocreales</taxon>
        <taxon>Nectriaceae</taxon>
        <taxon>Thelonectria</taxon>
    </lineage>
</organism>
<dbReference type="GO" id="GO:0006673">
    <property type="term" value="P:inositol phosphoceramide metabolic process"/>
    <property type="evidence" value="ECO:0007669"/>
    <property type="project" value="InterPro"/>
</dbReference>
<accession>A0A9P9ALM7</accession>
<name>A0A9P9ALM7_9HYPO</name>
<feature type="transmembrane region" description="Helical" evidence="1">
    <location>
        <begin position="56"/>
        <end position="76"/>
    </location>
</feature>
<keyword evidence="1" id="KW-0472">Membrane</keyword>
<dbReference type="GO" id="GO:0070917">
    <property type="term" value="F:inositol phosphoceramide synthase regulator activity"/>
    <property type="evidence" value="ECO:0007669"/>
    <property type="project" value="InterPro"/>
</dbReference>
<dbReference type="PANTHER" id="PTHR28077:SF1">
    <property type="entry name" value="INOSITOL PHOSPHORYLCERAMIDE SYNTHASE REGULATORY SUBUNIT KEI1"/>
    <property type="match status" value="1"/>
</dbReference>
<comment type="caution">
    <text evidence="2">The sequence shown here is derived from an EMBL/GenBank/DDBJ whole genome shotgun (WGS) entry which is preliminary data.</text>
</comment>
<dbReference type="Proteomes" id="UP000777438">
    <property type="component" value="Unassembled WGS sequence"/>
</dbReference>
<dbReference type="OrthoDB" id="9989112at2759"/>
<proteinExistence type="predicted"/>
<feature type="transmembrane region" description="Helical" evidence="1">
    <location>
        <begin position="159"/>
        <end position="179"/>
    </location>
</feature>
<keyword evidence="1" id="KW-1133">Transmembrane helix</keyword>
<feature type="transmembrane region" description="Helical" evidence="1">
    <location>
        <begin position="88"/>
        <end position="110"/>
    </location>
</feature>
<evidence type="ECO:0000313" key="3">
    <source>
        <dbReference type="Proteomes" id="UP000777438"/>
    </source>
</evidence>
<dbReference type="InterPro" id="IPR013862">
    <property type="entry name" value="Kei1"/>
</dbReference>
<feature type="transmembrane region" description="Helical" evidence="1">
    <location>
        <begin position="16"/>
        <end position="36"/>
    </location>
</feature>
<dbReference type="Pfam" id="PF08552">
    <property type="entry name" value="Kei1"/>
    <property type="match status" value="1"/>
</dbReference>